<protein>
    <submittedName>
        <fullName evidence="1">Uncharacterized protein</fullName>
    </submittedName>
</protein>
<organism evidence="1">
    <name type="scientific">Anguilla anguilla</name>
    <name type="common">European freshwater eel</name>
    <name type="synonym">Muraena anguilla</name>
    <dbReference type="NCBI Taxonomy" id="7936"/>
    <lineage>
        <taxon>Eukaryota</taxon>
        <taxon>Metazoa</taxon>
        <taxon>Chordata</taxon>
        <taxon>Craniata</taxon>
        <taxon>Vertebrata</taxon>
        <taxon>Euteleostomi</taxon>
        <taxon>Actinopterygii</taxon>
        <taxon>Neopterygii</taxon>
        <taxon>Teleostei</taxon>
        <taxon>Anguilliformes</taxon>
        <taxon>Anguillidae</taxon>
        <taxon>Anguilla</taxon>
    </lineage>
</organism>
<reference evidence="1" key="1">
    <citation type="submission" date="2014-11" db="EMBL/GenBank/DDBJ databases">
        <authorList>
            <person name="Amaro Gonzalez C."/>
        </authorList>
    </citation>
    <scope>NUCLEOTIDE SEQUENCE</scope>
</reference>
<dbReference type="EMBL" id="GBXM01083927">
    <property type="protein sequence ID" value="JAH24650.1"/>
    <property type="molecule type" value="Transcribed_RNA"/>
</dbReference>
<sequence>METPILEPSVVALVSNQELQHQEMSFKNEVWFWPLGFTDPRTVNG</sequence>
<proteinExistence type="predicted"/>
<reference evidence="1" key="2">
    <citation type="journal article" date="2015" name="Fish Shellfish Immunol.">
        <title>Early steps in the European eel (Anguilla anguilla)-Vibrio vulnificus interaction in the gills: Role of the RtxA13 toxin.</title>
        <authorList>
            <person name="Callol A."/>
            <person name="Pajuelo D."/>
            <person name="Ebbesson L."/>
            <person name="Teles M."/>
            <person name="MacKenzie S."/>
            <person name="Amaro C."/>
        </authorList>
    </citation>
    <scope>NUCLEOTIDE SEQUENCE</scope>
</reference>
<name>A0A0E9R827_ANGAN</name>
<accession>A0A0E9R827</accession>
<dbReference type="AlphaFoldDB" id="A0A0E9R827"/>
<evidence type="ECO:0000313" key="1">
    <source>
        <dbReference type="EMBL" id="JAH24650.1"/>
    </source>
</evidence>